<accession>A0A4P2QVD0</accession>
<dbReference type="EMBL" id="CP012672">
    <property type="protein sequence ID" value="AUX34374.1"/>
    <property type="molecule type" value="Genomic_DNA"/>
</dbReference>
<dbReference type="Gene3D" id="3.40.50.620">
    <property type="entry name" value="HUPs"/>
    <property type="match status" value="1"/>
</dbReference>
<protein>
    <recommendedName>
        <fullName evidence="3">Asparagine synthetase domain-containing protein</fullName>
    </recommendedName>
</protein>
<dbReference type="AlphaFoldDB" id="A0A4P2QVD0"/>
<dbReference type="InterPro" id="IPR014729">
    <property type="entry name" value="Rossmann-like_a/b/a_fold"/>
</dbReference>
<dbReference type="SUPFAM" id="SSF52402">
    <property type="entry name" value="Adenine nucleotide alpha hydrolases-like"/>
    <property type="match status" value="1"/>
</dbReference>
<gene>
    <name evidence="1" type="ORF">SOCE836_065470</name>
</gene>
<evidence type="ECO:0000313" key="1">
    <source>
        <dbReference type="EMBL" id="AUX34374.1"/>
    </source>
</evidence>
<dbReference type="Proteomes" id="UP000295497">
    <property type="component" value="Chromosome"/>
</dbReference>
<dbReference type="SUPFAM" id="SSF56235">
    <property type="entry name" value="N-terminal nucleophile aminohydrolases (Ntn hydrolases)"/>
    <property type="match status" value="1"/>
</dbReference>
<evidence type="ECO:0000313" key="2">
    <source>
        <dbReference type="Proteomes" id="UP000295497"/>
    </source>
</evidence>
<organism evidence="1 2">
    <name type="scientific">Sorangium cellulosum</name>
    <name type="common">Polyangium cellulosum</name>
    <dbReference type="NCBI Taxonomy" id="56"/>
    <lineage>
        <taxon>Bacteria</taxon>
        <taxon>Pseudomonadati</taxon>
        <taxon>Myxococcota</taxon>
        <taxon>Polyangia</taxon>
        <taxon>Polyangiales</taxon>
        <taxon>Polyangiaceae</taxon>
        <taxon>Sorangium</taxon>
    </lineage>
</organism>
<reference evidence="1 2" key="1">
    <citation type="submission" date="2015-09" db="EMBL/GenBank/DDBJ databases">
        <title>Sorangium comparison.</title>
        <authorList>
            <person name="Zaburannyi N."/>
            <person name="Bunk B."/>
            <person name="Overmann J."/>
            <person name="Mueller R."/>
        </authorList>
    </citation>
    <scope>NUCLEOTIDE SEQUENCE [LARGE SCALE GENOMIC DNA]</scope>
    <source>
        <strain evidence="1 2">So ce836</strain>
    </source>
</reference>
<name>A0A4P2QVD0_SORCE</name>
<proteinExistence type="predicted"/>
<dbReference type="InterPro" id="IPR029055">
    <property type="entry name" value="Ntn_hydrolases_N"/>
</dbReference>
<evidence type="ECO:0008006" key="3">
    <source>
        <dbReference type="Google" id="ProtNLM"/>
    </source>
</evidence>
<dbReference type="RefSeq" id="WP_129577593.1">
    <property type="nucleotide sequence ID" value="NZ_CP012672.1"/>
</dbReference>
<sequence>MFSFIAAFNLPDASDRDPAAFLRRTALLIGERMPSVGPEPRIALEVLPEVGGGWALLAPEPRPRLDLLDQVVTDTHAVLLFGELQGESRESPASAVLRAYRSGGGASVAALDGNFSAIVVDRAERTVAVISDLLGRRALRTLRAGGALYVSPHDVALVATGACPVEIDHASACSIVAADWSIGGRPLLARVEPCEPSHWLRLRGGRLERLAAPLGLFEGRVDARDAAAVSERIDQIVDRMRDNTRFAAAGFDTVRADLTAGIDSRAVFALVASVVPAERIVAKTSGAPDSLDVRVARRIAALSGVRHEHRELDLPIHDDFSRHADLIAFHMNGDSSAKRAIDRYPSWDDERPLGFDGGGGEIFRGYYYARPGQYRRVAGAGAGDVAAFLARKWRRLAAPGFRSPEHPAAVRERAQAVIEAMFRRSPYLHDVLDQFYLFERYGRWGALTSRFSWWRSFSPYASPSVVRLAFSLPSPIGMHAGLHDAIVRRFLPPARGILVNDNALLRLQGPGLGRMLARDLLYVTSELWRAATAWRGRSAQQRRSVDAMRADMVAGPLHDYARDVLLSRDSIAMDLLGHELAARLLDENRARRQHLEILCNLLGIEHFRRLATSTAAAAAGR</sequence>